<dbReference type="InterPro" id="IPR036397">
    <property type="entry name" value="RNaseH_sf"/>
</dbReference>
<dbReference type="GO" id="GO:0003676">
    <property type="term" value="F:nucleic acid binding"/>
    <property type="evidence" value="ECO:0007669"/>
    <property type="project" value="InterPro"/>
</dbReference>
<dbReference type="InterPro" id="IPR012337">
    <property type="entry name" value="RNaseH-like_sf"/>
</dbReference>
<dbReference type="Proteomes" id="UP000678545">
    <property type="component" value="Unassembled WGS sequence"/>
</dbReference>
<comment type="caution">
    <text evidence="2">The sequence shown here is derived from an EMBL/GenBank/DDBJ whole genome shotgun (WGS) entry which is preliminary data.</text>
</comment>
<dbReference type="AlphaFoldDB" id="A0A941E4D7"/>
<feature type="compositionally biased region" description="Basic and acidic residues" evidence="1">
    <location>
        <begin position="401"/>
        <end position="410"/>
    </location>
</feature>
<evidence type="ECO:0008006" key="4">
    <source>
        <dbReference type="Google" id="ProtNLM"/>
    </source>
</evidence>
<organism evidence="2 3">
    <name type="scientific">Undibacterium fentianense</name>
    <dbReference type="NCBI Taxonomy" id="2828728"/>
    <lineage>
        <taxon>Bacteria</taxon>
        <taxon>Pseudomonadati</taxon>
        <taxon>Pseudomonadota</taxon>
        <taxon>Betaproteobacteria</taxon>
        <taxon>Burkholderiales</taxon>
        <taxon>Oxalobacteraceae</taxon>
        <taxon>Undibacterium</taxon>
    </lineage>
</organism>
<evidence type="ECO:0000313" key="2">
    <source>
        <dbReference type="EMBL" id="MBR7798563.1"/>
    </source>
</evidence>
<sequence>MRAKNSRRLNTEELRVFDWKYPDEGALPQGPLKDGYFARKKAIMLYFDGATESEIKKQAGIGLSQTIRLIKERCLLVHRDGEVWGWRALVPWERINSYQRKHKINVDKFGQGAVGALNTVLNQHPAIREKFVKRILSTGSQNKLSVNRRSKQGHWQWFLGELRALGYETESKWPFNTKNMGYVSVSRFIKSVLDENPESAALVVGGPNNKKKMLTGDGTDRPVHFLFQRVEMDAHKTDGRFSIMIPQPTGGYAQKIVHRLWVVVILEVTSRAVLGYHFSMRKEVSKVDVLRALKMALTKSKRIQITFGNDAYRPKANLPSAASEKFIGVCWDETSVDGSLAETCKHVKQVLKDVVGSDLLEPENSFAVRRSKDDRPFIETFFRTLGQRGFQRLSNTTGGKPSDKGGRDPDEVALTSQFQLEYAAELLAVLIANYNVTPHSSLGGRSPLDYLEFRMAYPERSLRYADPNSVSDIVSFRKLCVVHGGYEQGRRPFVYFGHGRYTSDILGQRHDLVGKKIWIINHIEDDVRVVRASSESGQPLGILQVSSPWNRLPHSLEVRNAVASWINAGKLKVAAGQDAIEVFIRYCERQEGKKLPVHPAYLEARRILIDVAEAMVGRSMIEIASERQARESTRAKENSVRNHATPSPAKTRESRRTLPAPRKAANN</sequence>
<dbReference type="EMBL" id="JAGSPJ010000001">
    <property type="protein sequence ID" value="MBR7798563.1"/>
    <property type="molecule type" value="Genomic_DNA"/>
</dbReference>
<proteinExistence type="predicted"/>
<dbReference type="Gene3D" id="3.30.420.10">
    <property type="entry name" value="Ribonuclease H-like superfamily/Ribonuclease H"/>
    <property type="match status" value="1"/>
</dbReference>
<evidence type="ECO:0000313" key="3">
    <source>
        <dbReference type="Proteomes" id="UP000678545"/>
    </source>
</evidence>
<feature type="region of interest" description="Disordered" evidence="1">
    <location>
        <begin position="626"/>
        <end position="667"/>
    </location>
</feature>
<protein>
    <recommendedName>
        <fullName evidence="4">Integrase catalytic domain-containing protein</fullName>
    </recommendedName>
</protein>
<feature type="compositionally biased region" description="Basic and acidic residues" evidence="1">
    <location>
        <begin position="626"/>
        <end position="640"/>
    </location>
</feature>
<reference evidence="2" key="1">
    <citation type="submission" date="2021-04" db="EMBL/GenBank/DDBJ databases">
        <title>novel species isolated from subtropical streams in China.</title>
        <authorList>
            <person name="Lu H."/>
        </authorList>
    </citation>
    <scope>NUCLEOTIDE SEQUENCE</scope>
    <source>
        <strain evidence="2">FT137W</strain>
    </source>
</reference>
<accession>A0A941E4D7</accession>
<feature type="region of interest" description="Disordered" evidence="1">
    <location>
        <begin position="391"/>
        <end position="410"/>
    </location>
</feature>
<dbReference type="RefSeq" id="WP_212673732.1">
    <property type="nucleotide sequence ID" value="NZ_JAGSPJ010000001.1"/>
</dbReference>
<keyword evidence="3" id="KW-1185">Reference proteome</keyword>
<gene>
    <name evidence="2" type="ORF">KDM90_00880</name>
</gene>
<name>A0A941E4D7_9BURK</name>
<evidence type="ECO:0000256" key="1">
    <source>
        <dbReference type="SAM" id="MobiDB-lite"/>
    </source>
</evidence>
<dbReference type="SUPFAM" id="SSF53098">
    <property type="entry name" value="Ribonuclease H-like"/>
    <property type="match status" value="1"/>
</dbReference>